<dbReference type="InterPro" id="IPR002067">
    <property type="entry name" value="MCP"/>
</dbReference>
<evidence type="ECO:0000313" key="13">
    <source>
        <dbReference type="EMBL" id="KAG0020707.1"/>
    </source>
</evidence>
<evidence type="ECO:0000256" key="10">
    <source>
        <dbReference type="RuleBase" id="RU000488"/>
    </source>
</evidence>
<organism evidence="13 14">
    <name type="scientific">Entomortierella chlamydospora</name>
    <dbReference type="NCBI Taxonomy" id="101097"/>
    <lineage>
        <taxon>Eukaryota</taxon>
        <taxon>Fungi</taxon>
        <taxon>Fungi incertae sedis</taxon>
        <taxon>Mucoromycota</taxon>
        <taxon>Mortierellomycotina</taxon>
        <taxon>Mortierellomycetes</taxon>
        <taxon>Mortierellales</taxon>
        <taxon>Mortierellaceae</taxon>
        <taxon>Entomortierella</taxon>
    </lineage>
</organism>
<evidence type="ECO:0000256" key="1">
    <source>
        <dbReference type="ARBA" id="ARBA00004225"/>
    </source>
</evidence>
<name>A0A9P6T3A3_9FUNG</name>
<comment type="similarity">
    <text evidence="2 10">Belongs to the mitochondrial carrier (TC 2.A.29) family.</text>
</comment>
<evidence type="ECO:0000256" key="4">
    <source>
        <dbReference type="ARBA" id="ARBA00022692"/>
    </source>
</evidence>
<gene>
    <name evidence="13" type="ORF">BGZ80_003767</name>
</gene>
<dbReference type="Gene3D" id="1.50.40.10">
    <property type="entry name" value="Mitochondrial carrier domain"/>
    <property type="match status" value="1"/>
</dbReference>
<evidence type="ECO:0000256" key="6">
    <source>
        <dbReference type="ARBA" id="ARBA00022989"/>
    </source>
</evidence>
<evidence type="ECO:0000313" key="14">
    <source>
        <dbReference type="Proteomes" id="UP000703661"/>
    </source>
</evidence>
<dbReference type="AlphaFoldDB" id="A0A9P6T3A3"/>
<evidence type="ECO:0000256" key="5">
    <source>
        <dbReference type="ARBA" id="ARBA00022737"/>
    </source>
</evidence>
<feature type="repeat" description="Solcar" evidence="9">
    <location>
        <begin position="28"/>
        <end position="108"/>
    </location>
</feature>
<evidence type="ECO:0000256" key="7">
    <source>
        <dbReference type="ARBA" id="ARBA00023128"/>
    </source>
</evidence>
<comment type="subcellular location">
    <subcellularLocation>
        <location evidence="1">Mitochondrion membrane</location>
        <topology evidence="1">Multi-pass membrane protein</topology>
    </subcellularLocation>
</comment>
<dbReference type="Proteomes" id="UP000703661">
    <property type="component" value="Unassembled WGS sequence"/>
</dbReference>
<evidence type="ECO:0000256" key="9">
    <source>
        <dbReference type="PROSITE-ProRule" id="PRU00282"/>
    </source>
</evidence>
<evidence type="ECO:0000256" key="8">
    <source>
        <dbReference type="ARBA" id="ARBA00023136"/>
    </source>
</evidence>
<feature type="transmembrane region" description="Helical" evidence="12">
    <location>
        <begin position="332"/>
        <end position="353"/>
    </location>
</feature>
<evidence type="ECO:0000256" key="2">
    <source>
        <dbReference type="ARBA" id="ARBA00006375"/>
    </source>
</evidence>
<accession>A0A9P6T3A3</accession>
<keyword evidence="7" id="KW-0496">Mitochondrion</keyword>
<keyword evidence="8 9" id="KW-0472">Membrane</keyword>
<evidence type="ECO:0008006" key="15">
    <source>
        <dbReference type="Google" id="ProtNLM"/>
    </source>
</evidence>
<feature type="region of interest" description="Disordered" evidence="11">
    <location>
        <begin position="1"/>
        <end position="28"/>
    </location>
</feature>
<keyword evidence="6 12" id="KW-1133">Transmembrane helix</keyword>
<dbReference type="InterPro" id="IPR018108">
    <property type="entry name" value="MCP_transmembrane"/>
</dbReference>
<keyword evidence="3 10" id="KW-0813">Transport</keyword>
<protein>
    <recommendedName>
        <fullName evidence="15">Mitochondrial carrier</fullName>
    </recommendedName>
</protein>
<keyword evidence="4 9" id="KW-0812">Transmembrane</keyword>
<dbReference type="PANTHER" id="PTHR45667">
    <property type="entry name" value="S-ADENOSYLMETHIONINE MITOCHONDRIAL CARRIER PROTEIN"/>
    <property type="match status" value="1"/>
</dbReference>
<comment type="caution">
    <text evidence="13">The sequence shown here is derived from an EMBL/GenBank/DDBJ whole genome shotgun (WGS) entry which is preliminary data.</text>
</comment>
<feature type="transmembrane region" description="Helical" evidence="12">
    <location>
        <begin position="267"/>
        <end position="291"/>
    </location>
</feature>
<keyword evidence="5" id="KW-0677">Repeat</keyword>
<reference evidence="13" key="1">
    <citation type="journal article" date="2020" name="Fungal Divers.">
        <title>Resolving the Mortierellaceae phylogeny through synthesis of multi-gene phylogenetics and phylogenomics.</title>
        <authorList>
            <person name="Vandepol N."/>
            <person name="Liber J."/>
            <person name="Desiro A."/>
            <person name="Na H."/>
            <person name="Kennedy M."/>
            <person name="Barry K."/>
            <person name="Grigoriev I.V."/>
            <person name="Miller A.N."/>
            <person name="O'Donnell K."/>
            <person name="Stajich J.E."/>
            <person name="Bonito G."/>
        </authorList>
    </citation>
    <scope>NUCLEOTIDE SEQUENCE</scope>
    <source>
        <strain evidence="13">NRRL 2769</strain>
    </source>
</reference>
<dbReference type="PRINTS" id="PR00926">
    <property type="entry name" value="MITOCARRIER"/>
</dbReference>
<feature type="transmembrane region" description="Helical" evidence="12">
    <location>
        <begin position="224"/>
        <end position="246"/>
    </location>
</feature>
<keyword evidence="14" id="KW-1185">Reference proteome</keyword>
<sequence length="359" mass="38926">MARSTSKTAESRELSVDPNSTKHRSTNNGALNNLLASSIAAFVSRLCTHPLDTLKTRVQASNKPLPLLPTFLDLVRNGGLYRGLPVALTLSAPGLSVYLTAYDLSKDKFSYFKYLGKDSVLNHLASAATAEVLSGLFWTPMEVLKSKQQVENVTSVSPIAASKSRNLAAVGATPKSASSFSTTTATATPVTAKTPLPATRMPISTAELAKMIYQQEGLIGFYRGYFITLGVFVPYSMIYFATYEQLKEMARQRRGRNSSDNIKSDDALPFFTVALCAAVSTGIAGGVSNIVDVVKTRWQVSVLATTEENSSTRRIVSNMFRRGGLASFTQGMAARVLWMIPSVTISMSVYEWLKAHGFT</sequence>
<dbReference type="InterPro" id="IPR023395">
    <property type="entry name" value="MCP_dom_sf"/>
</dbReference>
<feature type="repeat" description="Solcar" evidence="9">
    <location>
        <begin position="272"/>
        <end position="356"/>
    </location>
</feature>
<dbReference type="PROSITE" id="PS50920">
    <property type="entry name" value="SOLCAR"/>
    <property type="match status" value="3"/>
</dbReference>
<dbReference type="EMBL" id="JAAAID010000201">
    <property type="protein sequence ID" value="KAG0020707.1"/>
    <property type="molecule type" value="Genomic_DNA"/>
</dbReference>
<dbReference type="SUPFAM" id="SSF103506">
    <property type="entry name" value="Mitochondrial carrier"/>
    <property type="match status" value="1"/>
</dbReference>
<evidence type="ECO:0000256" key="11">
    <source>
        <dbReference type="SAM" id="MobiDB-lite"/>
    </source>
</evidence>
<feature type="repeat" description="Solcar" evidence="9">
    <location>
        <begin position="118"/>
        <end position="249"/>
    </location>
</feature>
<dbReference type="GO" id="GO:0055085">
    <property type="term" value="P:transmembrane transport"/>
    <property type="evidence" value="ECO:0007669"/>
    <property type="project" value="InterPro"/>
</dbReference>
<dbReference type="Pfam" id="PF00153">
    <property type="entry name" value="Mito_carr"/>
    <property type="match status" value="3"/>
</dbReference>
<dbReference type="GO" id="GO:0031966">
    <property type="term" value="C:mitochondrial membrane"/>
    <property type="evidence" value="ECO:0007669"/>
    <property type="project" value="UniProtKB-SubCell"/>
</dbReference>
<proteinExistence type="inferred from homology"/>
<evidence type="ECO:0000256" key="12">
    <source>
        <dbReference type="SAM" id="Phobius"/>
    </source>
</evidence>
<evidence type="ECO:0000256" key="3">
    <source>
        <dbReference type="ARBA" id="ARBA00022448"/>
    </source>
</evidence>